<dbReference type="CDD" id="cd03257">
    <property type="entry name" value="ABC_NikE_OppD_transporters"/>
    <property type="match status" value="1"/>
</dbReference>
<evidence type="ECO:0000256" key="2">
    <source>
        <dbReference type="ARBA" id="ARBA00005417"/>
    </source>
</evidence>
<feature type="domain" description="ABC transporter" evidence="8">
    <location>
        <begin position="5"/>
        <end position="252"/>
    </location>
</feature>
<dbReference type="SMART" id="SM00382">
    <property type="entry name" value="AAA"/>
    <property type="match status" value="1"/>
</dbReference>
<dbReference type="InterPro" id="IPR013563">
    <property type="entry name" value="Oligopep_ABC_C"/>
</dbReference>
<evidence type="ECO:0000256" key="1">
    <source>
        <dbReference type="ARBA" id="ARBA00004202"/>
    </source>
</evidence>
<dbReference type="InterPro" id="IPR003439">
    <property type="entry name" value="ABC_transporter-like_ATP-bd"/>
</dbReference>
<name>A0A2W0C4D2_9BACL</name>
<proteinExistence type="inferred from homology"/>
<protein>
    <submittedName>
        <fullName evidence="9">ABC transporter related protein</fullName>
    </submittedName>
</protein>
<comment type="caution">
    <text evidence="9">The sequence shown here is derived from an EMBL/GenBank/DDBJ whole genome shotgun (WGS) entry which is preliminary data.</text>
</comment>
<dbReference type="OrthoDB" id="9802264at2"/>
<evidence type="ECO:0000313" key="9">
    <source>
        <dbReference type="EMBL" id="PYY27026.1"/>
    </source>
</evidence>
<sequence length="265" mass="28365">MNALLGVDRLSVVYKSGSPALQNVSFAMNAGEIIGIVGESGSGKSTLLRALLGMLPNGGQYVGGDIVFQGKSIFSYSQKDWHGIRGKRMAMVFQDSGSYLNPIRTVGSQYIEAIRTHVGLSKKAAYAMAVDMLSQMGLNDPERMMSMYPGQLSGGMKQRTAIAMAVTMEPELLLADEPTSALDVTTQVEVIKRLTSLRASQGTGMIIVTHNIAVAAHMADYIGVMQNGSLVEFGQTSSIITSPRHAYTRELLAAVPELEGNTDGR</sequence>
<dbReference type="PROSITE" id="PS50893">
    <property type="entry name" value="ABC_TRANSPORTER_2"/>
    <property type="match status" value="1"/>
</dbReference>
<keyword evidence="7" id="KW-0472">Membrane</keyword>
<evidence type="ECO:0000259" key="8">
    <source>
        <dbReference type="PROSITE" id="PS50893"/>
    </source>
</evidence>
<keyword evidence="3" id="KW-0813">Transport</keyword>
<evidence type="ECO:0000256" key="4">
    <source>
        <dbReference type="ARBA" id="ARBA00022475"/>
    </source>
</evidence>
<evidence type="ECO:0000313" key="10">
    <source>
        <dbReference type="Proteomes" id="UP000247459"/>
    </source>
</evidence>
<dbReference type="Proteomes" id="UP000247459">
    <property type="component" value="Unassembled WGS sequence"/>
</dbReference>
<dbReference type="GO" id="GO:0016887">
    <property type="term" value="F:ATP hydrolysis activity"/>
    <property type="evidence" value="ECO:0007669"/>
    <property type="project" value="InterPro"/>
</dbReference>
<dbReference type="RefSeq" id="WP_110821788.1">
    <property type="nucleotide sequence ID" value="NZ_PRLG01000025.1"/>
</dbReference>
<keyword evidence="6" id="KW-0067">ATP-binding</keyword>
<dbReference type="PANTHER" id="PTHR43297">
    <property type="entry name" value="OLIGOPEPTIDE TRANSPORT ATP-BINDING PROTEIN APPD"/>
    <property type="match status" value="1"/>
</dbReference>
<dbReference type="Pfam" id="PF08352">
    <property type="entry name" value="oligo_HPY"/>
    <property type="match status" value="1"/>
</dbReference>
<dbReference type="EMBL" id="PRLG01000025">
    <property type="protein sequence ID" value="PYY27026.1"/>
    <property type="molecule type" value="Genomic_DNA"/>
</dbReference>
<dbReference type="GO" id="GO:0005886">
    <property type="term" value="C:plasma membrane"/>
    <property type="evidence" value="ECO:0007669"/>
    <property type="project" value="UniProtKB-SubCell"/>
</dbReference>
<dbReference type="Pfam" id="PF00005">
    <property type="entry name" value="ABC_tran"/>
    <property type="match status" value="1"/>
</dbReference>
<keyword evidence="5" id="KW-0547">Nucleotide-binding</keyword>
<evidence type="ECO:0000256" key="5">
    <source>
        <dbReference type="ARBA" id="ARBA00022741"/>
    </source>
</evidence>
<dbReference type="SUPFAM" id="SSF52540">
    <property type="entry name" value="P-loop containing nucleoside triphosphate hydrolases"/>
    <property type="match status" value="1"/>
</dbReference>
<evidence type="ECO:0000256" key="3">
    <source>
        <dbReference type="ARBA" id="ARBA00022448"/>
    </source>
</evidence>
<evidence type="ECO:0000256" key="7">
    <source>
        <dbReference type="ARBA" id="ARBA00023136"/>
    </source>
</evidence>
<organism evidence="9 10">
    <name type="scientific">Paenibacillus illinoisensis</name>
    <dbReference type="NCBI Taxonomy" id="59845"/>
    <lineage>
        <taxon>Bacteria</taxon>
        <taxon>Bacillati</taxon>
        <taxon>Bacillota</taxon>
        <taxon>Bacilli</taxon>
        <taxon>Bacillales</taxon>
        <taxon>Paenibacillaceae</taxon>
        <taxon>Paenibacillus</taxon>
    </lineage>
</organism>
<comment type="subcellular location">
    <subcellularLocation>
        <location evidence="1">Cell membrane</location>
        <topology evidence="1">Peripheral membrane protein</topology>
    </subcellularLocation>
</comment>
<keyword evidence="4" id="KW-1003">Cell membrane</keyword>
<dbReference type="GO" id="GO:0005524">
    <property type="term" value="F:ATP binding"/>
    <property type="evidence" value="ECO:0007669"/>
    <property type="project" value="UniProtKB-KW"/>
</dbReference>
<reference evidence="9 10" key="1">
    <citation type="submission" date="2018-01" db="EMBL/GenBank/DDBJ databases">
        <title>Genome sequence of the PGP bacterium Paenibacillus illinoisensis E3.</title>
        <authorList>
            <person name="Rolli E."/>
            <person name="Marasco R."/>
            <person name="Bessem C."/>
            <person name="Michoud G."/>
            <person name="Gaiarsa S."/>
            <person name="Borin S."/>
            <person name="Daffonchio D."/>
        </authorList>
    </citation>
    <scope>NUCLEOTIDE SEQUENCE [LARGE SCALE GENOMIC DNA]</scope>
    <source>
        <strain evidence="9 10">E3</strain>
    </source>
</reference>
<dbReference type="InterPro" id="IPR027417">
    <property type="entry name" value="P-loop_NTPase"/>
</dbReference>
<comment type="similarity">
    <text evidence="2">Belongs to the ABC transporter superfamily.</text>
</comment>
<gene>
    <name evidence="9" type="ORF">PIL02S_04888</name>
</gene>
<dbReference type="InterPro" id="IPR003593">
    <property type="entry name" value="AAA+_ATPase"/>
</dbReference>
<dbReference type="PANTHER" id="PTHR43297:SF2">
    <property type="entry name" value="DIPEPTIDE TRANSPORT ATP-BINDING PROTEIN DPPD"/>
    <property type="match status" value="1"/>
</dbReference>
<accession>A0A2W0C4D2</accession>
<dbReference type="Gene3D" id="3.40.50.300">
    <property type="entry name" value="P-loop containing nucleotide triphosphate hydrolases"/>
    <property type="match status" value="1"/>
</dbReference>
<evidence type="ECO:0000256" key="6">
    <source>
        <dbReference type="ARBA" id="ARBA00022840"/>
    </source>
</evidence>
<dbReference type="GO" id="GO:0015833">
    <property type="term" value="P:peptide transport"/>
    <property type="evidence" value="ECO:0007669"/>
    <property type="project" value="InterPro"/>
</dbReference>
<dbReference type="InterPro" id="IPR050388">
    <property type="entry name" value="ABC_Ni/Peptide_Import"/>
</dbReference>
<dbReference type="AlphaFoldDB" id="A0A2W0C4D2"/>